<reference evidence="4" key="1">
    <citation type="submission" date="2016-10" db="EMBL/GenBank/DDBJ databases">
        <authorList>
            <person name="Varghese N."/>
            <person name="Submissions S."/>
        </authorList>
    </citation>
    <scope>NUCLEOTIDE SEQUENCE [LARGE SCALE GENOMIC DNA]</scope>
    <source>
        <strain evidence="4">CGMCC 1.11022</strain>
    </source>
</reference>
<evidence type="ECO:0000256" key="1">
    <source>
        <dbReference type="ARBA" id="ARBA00022801"/>
    </source>
</evidence>
<name>A0A1G9BZL5_9HYPH</name>
<dbReference type="Pfam" id="PF01738">
    <property type="entry name" value="DLH"/>
    <property type="match status" value="1"/>
</dbReference>
<dbReference type="EMBL" id="FNEE01000015">
    <property type="protein sequence ID" value="SDK44803.1"/>
    <property type="molecule type" value="Genomic_DNA"/>
</dbReference>
<feature type="domain" description="Dienelactone hydrolase" evidence="2">
    <location>
        <begin position="72"/>
        <end position="288"/>
    </location>
</feature>
<organism evidence="3 4">
    <name type="scientific">Mesorhizobium muleiense</name>
    <dbReference type="NCBI Taxonomy" id="1004279"/>
    <lineage>
        <taxon>Bacteria</taxon>
        <taxon>Pseudomonadati</taxon>
        <taxon>Pseudomonadota</taxon>
        <taxon>Alphaproteobacteria</taxon>
        <taxon>Hyphomicrobiales</taxon>
        <taxon>Phyllobacteriaceae</taxon>
        <taxon>Mesorhizobium</taxon>
    </lineage>
</organism>
<evidence type="ECO:0000313" key="3">
    <source>
        <dbReference type="EMBL" id="SDK44803.1"/>
    </source>
</evidence>
<dbReference type="InterPro" id="IPR050261">
    <property type="entry name" value="FrsA_esterase"/>
</dbReference>
<dbReference type="Gene3D" id="3.40.50.1820">
    <property type="entry name" value="alpha/beta hydrolase"/>
    <property type="match status" value="1"/>
</dbReference>
<gene>
    <name evidence="3" type="ORF">SAMN05428953_115112</name>
</gene>
<sequence length="292" mass="32078">MHTRWIDFGLPAFLRNAARLIFCGIISCLGIFHSNADQLVKFKSASFQPTPFQTRMARERGEEPKVFSGAPIRGFLTRPSGDGPFPAVVLLHGCAGLGLREREAWSRRLSSWGYVVLAVDSFTTRGIRHTCDRLFYDRVNDAYGALEFLTTLGFVDSRRVAVMGFSAGGIAVLQAVQLGAAAALMKQKFQAAIAYYPSCSVTSGEMAVPTLILIGERDDWTPAAACRKMMEQRSGKGSPVKLIVYPDAPHSFDAENLKTGISSFGHFLQYNELAANRSFQDSHVFLSETLGH</sequence>
<keyword evidence="1 3" id="KW-0378">Hydrolase</keyword>
<proteinExistence type="predicted"/>
<protein>
    <submittedName>
        <fullName evidence="3">Dienelactone hydrolase</fullName>
    </submittedName>
</protein>
<dbReference type="InterPro" id="IPR029058">
    <property type="entry name" value="AB_hydrolase_fold"/>
</dbReference>
<accession>A0A1G9BZL5</accession>
<dbReference type="InterPro" id="IPR002925">
    <property type="entry name" value="Dienelactn_hydro"/>
</dbReference>
<evidence type="ECO:0000259" key="2">
    <source>
        <dbReference type="Pfam" id="PF01738"/>
    </source>
</evidence>
<dbReference type="RefSeq" id="WP_091597128.1">
    <property type="nucleotide sequence ID" value="NZ_FNEE01000015.1"/>
</dbReference>
<dbReference type="GO" id="GO:0052689">
    <property type="term" value="F:carboxylic ester hydrolase activity"/>
    <property type="evidence" value="ECO:0007669"/>
    <property type="project" value="UniProtKB-ARBA"/>
</dbReference>
<dbReference type="PANTHER" id="PTHR22946">
    <property type="entry name" value="DIENELACTONE HYDROLASE DOMAIN-CONTAINING PROTEIN-RELATED"/>
    <property type="match status" value="1"/>
</dbReference>
<keyword evidence="4" id="KW-1185">Reference proteome</keyword>
<dbReference type="SUPFAM" id="SSF53474">
    <property type="entry name" value="alpha/beta-Hydrolases"/>
    <property type="match status" value="1"/>
</dbReference>
<dbReference type="Proteomes" id="UP000198894">
    <property type="component" value="Unassembled WGS sequence"/>
</dbReference>
<evidence type="ECO:0000313" key="4">
    <source>
        <dbReference type="Proteomes" id="UP000198894"/>
    </source>
</evidence>
<dbReference type="PANTHER" id="PTHR22946:SF9">
    <property type="entry name" value="POLYKETIDE TRANSFERASE AF380"/>
    <property type="match status" value="1"/>
</dbReference>
<dbReference type="AlphaFoldDB" id="A0A1G9BZL5"/>